<sequence>MVESVVAVAIVAGVLLAIGLSATALVIISGHKNSVYGEDSVVEDERSVSRRQRLRGAVVVLDMKTKDAVATTLHDVKDQLEEIGDHEAAVEPGEICSICLSEFDEEDGNQFVSSTCHHPYHLNCIGKWVYRRRDLACPICRTNFVPDEENPTFEKFIAGEHSPADHVTEVVAVA</sequence>
<feature type="domain" description="RING-type" evidence="3">
    <location>
        <begin position="96"/>
        <end position="141"/>
    </location>
</feature>
<keyword evidence="2" id="KW-1133">Transmembrane helix</keyword>
<dbReference type="SMART" id="SM00184">
    <property type="entry name" value="RING"/>
    <property type="match status" value="1"/>
</dbReference>
<evidence type="ECO:0000313" key="4">
    <source>
        <dbReference type="EMBL" id="KAJ8901326.1"/>
    </source>
</evidence>
<dbReference type="Pfam" id="PF13639">
    <property type="entry name" value="zf-RING_2"/>
    <property type="match status" value="1"/>
</dbReference>
<protein>
    <recommendedName>
        <fullName evidence="3">RING-type domain-containing protein</fullName>
    </recommendedName>
</protein>
<keyword evidence="2" id="KW-0472">Membrane</keyword>
<evidence type="ECO:0000256" key="2">
    <source>
        <dbReference type="SAM" id="Phobius"/>
    </source>
</evidence>
<dbReference type="PANTHER" id="PTHR45676">
    <property type="entry name" value="RING-H2 FINGER PROTEIN ATL51-RELATED"/>
    <property type="match status" value="1"/>
</dbReference>
<comment type="caution">
    <text evidence="4">The sequence shown here is derived from an EMBL/GenBank/DDBJ whole genome shotgun (WGS) entry which is preliminary data.</text>
</comment>
<accession>A0AAV8UFT6</accession>
<proteinExistence type="predicted"/>
<keyword evidence="1" id="KW-0862">Zinc</keyword>
<dbReference type="Proteomes" id="UP001157974">
    <property type="component" value="Unassembled WGS sequence"/>
</dbReference>
<dbReference type="Gene3D" id="3.30.40.10">
    <property type="entry name" value="Zinc/RING finger domain, C3HC4 (zinc finger)"/>
    <property type="match status" value="1"/>
</dbReference>
<dbReference type="EMBL" id="JAMWBK010000011">
    <property type="protein sequence ID" value="KAJ8901326.1"/>
    <property type="molecule type" value="Genomic_DNA"/>
</dbReference>
<dbReference type="GO" id="GO:0008270">
    <property type="term" value="F:zinc ion binding"/>
    <property type="evidence" value="ECO:0007669"/>
    <property type="project" value="UniProtKB-KW"/>
</dbReference>
<dbReference type="PROSITE" id="PS50089">
    <property type="entry name" value="ZF_RING_2"/>
    <property type="match status" value="1"/>
</dbReference>
<keyword evidence="1" id="KW-0479">Metal-binding</keyword>
<evidence type="ECO:0000259" key="3">
    <source>
        <dbReference type="PROSITE" id="PS50089"/>
    </source>
</evidence>
<dbReference type="InterPro" id="IPR013083">
    <property type="entry name" value="Znf_RING/FYVE/PHD"/>
</dbReference>
<gene>
    <name evidence="4" type="ORF">NDN08_007174</name>
</gene>
<feature type="transmembrane region" description="Helical" evidence="2">
    <location>
        <begin position="6"/>
        <end position="28"/>
    </location>
</feature>
<evidence type="ECO:0000313" key="5">
    <source>
        <dbReference type="Proteomes" id="UP001157974"/>
    </source>
</evidence>
<organism evidence="4 5">
    <name type="scientific">Rhodosorus marinus</name>
    <dbReference type="NCBI Taxonomy" id="101924"/>
    <lineage>
        <taxon>Eukaryota</taxon>
        <taxon>Rhodophyta</taxon>
        <taxon>Stylonematophyceae</taxon>
        <taxon>Stylonematales</taxon>
        <taxon>Stylonemataceae</taxon>
        <taxon>Rhodosorus</taxon>
    </lineage>
</organism>
<reference evidence="4 5" key="1">
    <citation type="journal article" date="2023" name="Nat. Commun.">
        <title>Origin of minicircular mitochondrial genomes in red algae.</title>
        <authorList>
            <person name="Lee Y."/>
            <person name="Cho C.H."/>
            <person name="Lee Y.M."/>
            <person name="Park S.I."/>
            <person name="Yang J.H."/>
            <person name="West J.A."/>
            <person name="Bhattacharya D."/>
            <person name="Yoon H.S."/>
        </authorList>
    </citation>
    <scope>NUCLEOTIDE SEQUENCE [LARGE SCALE GENOMIC DNA]</scope>
    <source>
        <strain evidence="4 5">CCMP1338</strain>
        <tissue evidence="4">Whole cell</tissue>
    </source>
</reference>
<dbReference type="SUPFAM" id="SSF57850">
    <property type="entry name" value="RING/U-box"/>
    <property type="match status" value="1"/>
</dbReference>
<keyword evidence="1" id="KW-0863">Zinc-finger</keyword>
<keyword evidence="2" id="KW-0812">Transmembrane</keyword>
<dbReference type="PANTHER" id="PTHR45676:SF41">
    <property type="entry name" value="RING-H2 FINGER PROTEIN ATL66"/>
    <property type="match status" value="1"/>
</dbReference>
<dbReference type="AlphaFoldDB" id="A0AAV8UFT6"/>
<name>A0AAV8UFT6_9RHOD</name>
<dbReference type="CDD" id="cd16448">
    <property type="entry name" value="RING-H2"/>
    <property type="match status" value="1"/>
</dbReference>
<dbReference type="InterPro" id="IPR001841">
    <property type="entry name" value="Znf_RING"/>
</dbReference>
<evidence type="ECO:0000256" key="1">
    <source>
        <dbReference type="PROSITE-ProRule" id="PRU00175"/>
    </source>
</evidence>
<keyword evidence="5" id="KW-1185">Reference proteome</keyword>